<evidence type="ECO:0000313" key="2">
    <source>
        <dbReference type="Proteomes" id="UP000233100"/>
    </source>
</evidence>
<name>A0A7N9DGE5_MACFA</name>
<dbReference type="Ensembl" id="ENSMFAT00000074763.1">
    <property type="protein sequence ID" value="ENSMFAP00000064286.1"/>
    <property type="gene ID" value="ENSMFAG00000054915.1"/>
</dbReference>
<dbReference type="GeneTree" id="ENSGT00940000161627"/>
<dbReference type="Proteomes" id="UP000233100">
    <property type="component" value="Chromosome 17"/>
</dbReference>
<accession>A0A7N9DGE5</accession>
<evidence type="ECO:0000313" key="1">
    <source>
        <dbReference type="Ensembl" id="ENSMFAP00000064286.1"/>
    </source>
</evidence>
<proteinExistence type="predicted"/>
<reference evidence="1" key="3">
    <citation type="submission" date="2025-09" db="UniProtKB">
        <authorList>
            <consortium name="Ensembl"/>
        </authorList>
    </citation>
    <scope>IDENTIFICATION</scope>
</reference>
<keyword evidence="2" id="KW-1185">Reference proteome</keyword>
<reference evidence="1" key="2">
    <citation type="submission" date="2025-08" db="UniProtKB">
        <authorList>
            <consortium name="Ensembl"/>
        </authorList>
    </citation>
    <scope>IDENTIFICATION</scope>
</reference>
<reference evidence="1 2" key="1">
    <citation type="submission" date="2013-03" db="EMBL/GenBank/DDBJ databases">
        <authorList>
            <person name="Warren W."/>
            <person name="Wilson R.K."/>
        </authorList>
    </citation>
    <scope>NUCLEOTIDE SEQUENCE</scope>
</reference>
<dbReference type="AlphaFoldDB" id="A0A7N9DGE5"/>
<organism evidence="1 2">
    <name type="scientific">Macaca fascicularis</name>
    <name type="common">Crab-eating macaque</name>
    <name type="synonym">Cynomolgus monkey</name>
    <dbReference type="NCBI Taxonomy" id="9541"/>
    <lineage>
        <taxon>Eukaryota</taxon>
        <taxon>Metazoa</taxon>
        <taxon>Chordata</taxon>
        <taxon>Craniata</taxon>
        <taxon>Vertebrata</taxon>
        <taxon>Euteleostomi</taxon>
        <taxon>Mammalia</taxon>
        <taxon>Eutheria</taxon>
        <taxon>Euarchontoglires</taxon>
        <taxon>Primates</taxon>
        <taxon>Haplorrhini</taxon>
        <taxon>Catarrhini</taxon>
        <taxon>Cercopithecidae</taxon>
        <taxon>Cercopithecinae</taxon>
        <taxon>Macaca</taxon>
    </lineage>
</organism>
<dbReference type="PANTHER" id="PTHR46254">
    <property type="entry name" value="PROTEIN GVQW1-RELATED"/>
    <property type="match status" value="1"/>
</dbReference>
<protein>
    <submittedName>
        <fullName evidence="1">Uncharacterized protein</fullName>
    </submittedName>
</protein>
<sequence length="115" mass="12835">DRVSPCLQPGVQWRDIGSLQPPPLGLKRFSCLSLLSSWDYRCVPPCPANFCIFSRDGVSPCWPVWSRSLDRDPHASDSQSAGMTGLSHHTPSDAWFTLTSYVVKSVSFHDLFHSL</sequence>